<organism evidence="3 4">
    <name type="scientific">Rhizomicrobium palustre</name>
    <dbReference type="NCBI Taxonomy" id="189966"/>
    <lineage>
        <taxon>Bacteria</taxon>
        <taxon>Pseudomonadati</taxon>
        <taxon>Pseudomonadota</taxon>
        <taxon>Alphaproteobacteria</taxon>
        <taxon>Micropepsales</taxon>
        <taxon>Micropepsaceae</taxon>
        <taxon>Rhizomicrobium</taxon>
    </lineage>
</organism>
<proteinExistence type="predicted"/>
<dbReference type="InterPro" id="IPR002491">
    <property type="entry name" value="ABC_transptr_periplasmic_BD"/>
</dbReference>
<sequence>MRSHHRTIAVLACFFTSFLTCNAEAAPQRVVSTFLCTDEYVFRLLPKERIAALSYEAVDRHPVVSTIADAALGLPVIRPSTETVMAKNPDLVVMYAGTNPRLHQNLQRLGVQILDVPWANSLTEIRQITLMLGDELGAPGKAKALVAEMDVRVARAKAAAPHPPVSAILYEPQGYAQVQGVTDEVLRLAGIVNAAPPNALTRAGQLPVEAVIATAPELLILGGEEKSGSARAYAVLHHPAFKALEGRTHMEFLTLTPLMCPGPWSVQSAAPLLGLAKRARTSRD</sequence>
<dbReference type="Gene3D" id="3.40.50.1980">
    <property type="entry name" value="Nitrogenase molybdenum iron protein domain"/>
    <property type="match status" value="2"/>
</dbReference>
<feature type="domain" description="Fe/B12 periplasmic-binding" evidence="2">
    <location>
        <begin position="29"/>
        <end position="283"/>
    </location>
</feature>
<evidence type="ECO:0000259" key="2">
    <source>
        <dbReference type="PROSITE" id="PS50983"/>
    </source>
</evidence>
<protein>
    <submittedName>
        <fullName evidence="3">Iron complex transport system substrate-binding protein</fullName>
    </submittedName>
</protein>
<name>A0A846MU43_9PROT</name>
<gene>
    <name evidence="3" type="ORF">FHS83_000191</name>
</gene>
<dbReference type="RefSeq" id="WP_167079963.1">
    <property type="nucleotide sequence ID" value="NZ_BAAADC010000001.1"/>
</dbReference>
<dbReference type="Pfam" id="PF01497">
    <property type="entry name" value="Peripla_BP_2"/>
    <property type="match status" value="1"/>
</dbReference>
<feature type="chain" id="PRO_5032611838" evidence="1">
    <location>
        <begin position="26"/>
        <end position="284"/>
    </location>
</feature>
<feature type="signal peptide" evidence="1">
    <location>
        <begin position="1"/>
        <end position="25"/>
    </location>
</feature>
<dbReference type="Proteomes" id="UP000570514">
    <property type="component" value="Unassembled WGS sequence"/>
</dbReference>
<accession>A0A846MU43</accession>
<dbReference type="InterPro" id="IPR050902">
    <property type="entry name" value="ABC_Transporter_SBP"/>
</dbReference>
<keyword evidence="4" id="KW-1185">Reference proteome</keyword>
<evidence type="ECO:0000313" key="4">
    <source>
        <dbReference type="Proteomes" id="UP000570514"/>
    </source>
</evidence>
<keyword evidence="1" id="KW-0732">Signal</keyword>
<dbReference type="PANTHER" id="PTHR30535">
    <property type="entry name" value="VITAMIN B12-BINDING PROTEIN"/>
    <property type="match status" value="1"/>
</dbReference>
<dbReference type="SUPFAM" id="SSF53807">
    <property type="entry name" value="Helical backbone' metal receptor"/>
    <property type="match status" value="1"/>
</dbReference>
<dbReference type="PROSITE" id="PS50983">
    <property type="entry name" value="FE_B12_PBP"/>
    <property type="match status" value="1"/>
</dbReference>
<reference evidence="3 4" key="1">
    <citation type="submission" date="2020-03" db="EMBL/GenBank/DDBJ databases">
        <title>Genomic Encyclopedia of Type Strains, Phase IV (KMG-IV): sequencing the most valuable type-strain genomes for metagenomic binning, comparative biology and taxonomic classification.</title>
        <authorList>
            <person name="Goeker M."/>
        </authorList>
    </citation>
    <scope>NUCLEOTIDE SEQUENCE [LARGE SCALE GENOMIC DNA]</scope>
    <source>
        <strain evidence="3 4">DSM 19867</strain>
    </source>
</reference>
<dbReference type="PANTHER" id="PTHR30535:SF34">
    <property type="entry name" value="MOLYBDATE-BINDING PROTEIN MOLA"/>
    <property type="match status" value="1"/>
</dbReference>
<evidence type="ECO:0000313" key="3">
    <source>
        <dbReference type="EMBL" id="NIK86873.1"/>
    </source>
</evidence>
<dbReference type="EMBL" id="JAASRM010000001">
    <property type="protein sequence ID" value="NIK86873.1"/>
    <property type="molecule type" value="Genomic_DNA"/>
</dbReference>
<comment type="caution">
    <text evidence="3">The sequence shown here is derived from an EMBL/GenBank/DDBJ whole genome shotgun (WGS) entry which is preliminary data.</text>
</comment>
<evidence type="ECO:0000256" key="1">
    <source>
        <dbReference type="SAM" id="SignalP"/>
    </source>
</evidence>
<dbReference type="AlphaFoldDB" id="A0A846MU43"/>